<dbReference type="RefSeq" id="YP_010677243.1">
    <property type="nucleotide sequence ID" value="NC_071019.1"/>
</dbReference>
<dbReference type="Proteomes" id="UP000509570">
    <property type="component" value="Segment"/>
</dbReference>
<accession>A0A7D2LFL9</accession>
<protein>
    <submittedName>
        <fullName evidence="1">Uncharacterized protein</fullName>
    </submittedName>
</protein>
<name>A0A7D2LFL9_9CAUD</name>
<dbReference type="EMBL" id="MN937349">
    <property type="protein sequence ID" value="QIQ60778.1"/>
    <property type="molecule type" value="Genomic_DNA"/>
</dbReference>
<proteinExistence type="predicted"/>
<evidence type="ECO:0000313" key="1">
    <source>
        <dbReference type="EMBL" id="QIQ60778.1"/>
    </source>
</evidence>
<dbReference type="GeneID" id="77953617"/>
<dbReference type="KEGG" id="vg:77953617"/>
<evidence type="ECO:0000313" key="2">
    <source>
        <dbReference type="Proteomes" id="UP000509570"/>
    </source>
</evidence>
<keyword evidence="2" id="KW-1185">Reference proteome</keyword>
<organism evidence="1 2">
    <name type="scientific">Stenotrophomonas phage vB_SmaS_BUCT548</name>
    <dbReference type="NCBI Taxonomy" id="2712941"/>
    <lineage>
        <taxon>Viruses</taxon>
        <taxon>Duplodnaviria</taxon>
        <taxon>Heunggongvirae</taxon>
        <taxon>Uroviricota</taxon>
        <taxon>Caudoviricetes</taxon>
        <taxon>Beaumontvirinae</taxon>
        <taxon>Bixiavirus</taxon>
        <taxon>Bixiavirus BUCT548</taxon>
    </lineage>
</organism>
<reference evidence="1 2" key="1">
    <citation type="submission" date="2020-01" db="EMBL/GenBank/DDBJ databases">
        <authorList>
            <person name="Zhang W."/>
            <person name="Zhang R."/>
            <person name="Hu Y."/>
            <person name="Liu Y."/>
            <person name="Lin W."/>
            <person name="Wang L."/>
            <person name="Li J."/>
            <person name="An X."/>
            <person name="Song L."/>
            <person name="Fan H."/>
            <person name="Shi T."/>
            <person name="Liu H."/>
            <person name="Tong Y."/>
        </authorList>
    </citation>
    <scope>NUCLEOTIDE SEQUENCE [LARGE SCALE GENOMIC DNA]</scope>
</reference>
<sequence length="73" mass="8065">MYAVAKHGKNGKTLFFGPANKGAPWHRNPEFVKEYRSADKAADVAARSGGWVVDSDHARWNCGERQVCTDMLG</sequence>